<dbReference type="AlphaFoldDB" id="A0A0B6YCP6"/>
<name>A0A0B6YCP6_9EUPU</name>
<organism evidence="2">
    <name type="scientific">Arion vulgaris</name>
    <dbReference type="NCBI Taxonomy" id="1028688"/>
    <lineage>
        <taxon>Eukaryota</taxon>
        <taxon>Metazoa</taxon>
        <taxon>Spiralia</taxon>
        <taxon>Lophotrochozoa</taxon>
        <taxon>Mollusca</taxon>
        <taxon>Gastropoda</taxon>
        <taxon>Heterobranchia</taxon>
        <taxon>Euthyneura</taxon>
        <taxon>Panpulmonata</taxon>
        <taxon>Eupulmonata</taxon>
        <taxon>Stylommatophora</taxon>
        <taxon>Helicina</taxon>
        <taxon>Arionoidea</taxon>
        <taxon>Arionidae</taxon>
        <taxon>Arion</taxon>
    </lineage>
</organism>
<keyword evidence="1" id="KW-1133">Transmembrane helix</keyword>
<accession>A0A0B6YCP6</accession>
<keyword evidence="1" id="KW-0472">Membrane</keyword>
<evidence type="ECO:0000256" key="1">
    <source>
        <dbReference type="SAM" id="Phobius"/>
    </source>
</evidence>
<gene>
    <name evidence="2" type="primary">ORF21864</name>
</gene>
<protein>
    <submittedName>
        <fullName evidence="2">Uncharacterized protein</fullName>
    </submittedName>
</protein>
<feature type="transmembrane region" description="Helical" evidence="1">
    <location>
        <begin position="25"/>
        <end position="51"/>
    </location>
</feature>
<sequence length="79" mass="9171">QLSLVPNLALMTNNQIRKFAPMESLLLVIIFFGFACMWIVSYTPVHLFLYVQSNPTVYEMSQIIQKQEQVIEYMSANPK</sequence>
<feature type="non-terminal residue" evidence="2">
    <location>
        <position position="79"/>
    </location>
</feature>
<feature type="non-terminal residue" evidence="2">
    <location>
        <position position="1"/>
    </location>
</feature>
<keyword evidence="1" id="KW-0812">Transmembrane</keyword>
<evidence type="ECO:0000313" key="2">
    <source>
        <dbReference type="EMBL" id="CEK54062.1"/>
    </source>
</evidence>
<proteinExistence type="predicted"/>
<reference evidence="2" key="1">
    <citation type="submission" date="2014-12" db="EMBL/GenBank/DDBJ databases">
        <title>Insight into the proteome of Arion vulgaris.</title>
        <authorList>
            <person name="Aradska J."/>
            <person name="Bulat T."/>
            <person name="Smidak R."/>
            <person name="Sarate P."/>
            <person name="Gangsoo J."/>
            <person name="Sialana F."/>
            <person name="Bilban M."/>
            <person name="Lubec G."/>
        </authorList>
    </citation>
    <scope>NUCLEOTIDE SEQUENCE</scope>
    <source>
        <tissue evidence="2">Skin</tissue>
    </source>
</reference>
<dbReference type="EMBL" id="HACG01007197">
    <property type="protein sequence ID" value="CEK54062.1"/>
    <property type="molecule type" value="Transcribed_RNA"/>
</dbReference>